<evidence type="ECO:0000256" key="1">
    <source>
        <dbReference type="SAM" id="SignalP"/>
    </source>
</evidence>
<accession>A0A484HIL0</accession>
<protein>
    <submittedName>
        <fullName evidence="2">Magnetosome protein Mad1</fullName>
    </submittedName>
</protein>
<feature type="signal peptide" evidence="1">
    <location>
        <begin position="1"/>
        <end position="26"/>
    </location>
</feature>
<dbReference type="EMBL" id="CAACVI010000023">
    <property type="protein sequence ID" value="VEN74098.1"/>
    <property type="molecule type" value="Genomic_DNA"/>
</dbReference>
<keyword evidence="1" id="KW-0732">Signal</keyword>
<dbReference type="AlphaFoldDB" id="A0A484HIL0"/>
<gene>
    <name evidence="2" type="primary">mad1</name>
    <name evidence="2" type="ORF">EPICR_30028</name>
</gene>
<reference evidence="2" key="1">
    <citation type="submission" date="2019-01" db="EMBL/GenBank/DDBJ databases">
        <authorList>
            <consortium name="Genoscope - CEA"/>
            <person name="William W."/>
        </authorList>
    </citation>
    <scope>NUCLEOTIDE SEQUENCE</scope>
    <source>
        <strain evidence="2">CR-1</strain>
    </source>
</reference>
<sequence length="238" mass="25484">MTPFVKAALFLLSGCVLIAVAAGALAANSALYPYFGFPSQGAPSLNLAAANVYYDNAVKSIIEKNCARCHSGPVRNLMDYDSLRAYADNGILKAMISPGGPMSRFAGNDAGVVLSWIDGGAPEKPPAPTPAAFWDFGFRPGPGAGRNIPCGPQGRKPFVTKLPLNKITYDNTIKFVVARDCLECHSGKFRNLTNYSALKFYVDNGLLQTLVSPGGEMHRFAGPDTRFFIAWMNNGAPK</sequence>
<name>A0A484HIL0_9BACT</name>
<evidence type="ECO:0000313" key="2">
    <source>
        <dbReference type="EMBL" id="VEN74098.1"/>
    </source>
</evidence>
<feature type="chain" id="PRO_5019806458" evidence="1">
    <location>
        <begin position="27"/>
        <end position="238"/>
    </location>
</feature>
<organism evidence="2">
    <name type="scientific">uncultured Desulfobacteraceae bacterium</name>
    <dbReference type="NCBI Taxonomy" id="218296"/>
    <lineage>
        <taxon>Bacteria</taxon>
        <taxon>Pseudomonadati</taxon>
        <taxon>Thermodesulfobacteriota</taxon>
        <taxon>Desulfobacteria</taxon>
        <taxon>Desulfobacterales</taxon>
        <taxon>Desulfobacteraceae</taxon>
        <taxon>environmental samples</taxon>
    </lineage>
</organism>
<proteinExistence type="predicted"/>